<dbReference type="PROSITE" id="PS51257">
    <property type="entry name" value="PROKAR_LIPOPROTEIN"/>
    <property type="match status" value="1"/>
</dbReference>
<keyword evidence="1" id="KW-0732">Signal</keyword>
<comment type="caution">
    <text evidence="3">The sequence shown here is derived from an EMBL/GenBank/DDBJ whole genome shotgun (WGS) entry which is preliminary data.</text>
</comment>
<evidence type="ECO:0008006" key="4">
    <source>
        <dbReference type="Google" id="ProtNLM"/>
    </source>
</evidence>
<dbReference type="SUPFAM" id="SSF89392">
    <property type="entry name" value="Prokaryotic lipoproteins and lipoprotein localization factors"/>
    <property type="match status" value="1"/>
</dbReference>
<proteinExistence type="predicted"/>
<dbReference type="EMBL" id="DTMF01000277">
    <property type="protein sequence ID" value="HGF34976.1"/>
    <property type="molecule type" value="Genomic_DNA"/>
</dbReference>
<name>A0A7C3UYZ3_9BACT</name>
<dbReference type="AlphaFoldDB" id="A0A7C3UYZ3"/>
<evidence type="ECO:0000256" key="1">
    <source>
        <dbReference type="ARBA" id="ARBA00022729"/>
    </source>
</evidence>
<protein>
    <recommendedName>
        <fullName evidence="4">DUF4292 domain-containing protein</fullName>
    </recommendedName>
</protein>
<accession>A0A7C3UYZ3</accession>
<sequence>MKLRWVILVLVAAALVGCRGLMRPPQPPVVAEKLTPEQLLAQLRARRGELQAFEAKGRLTLISPEQNATGTALVKGKFPETLRVDLRDPLGRSVLSFYTNGRTVEIFFPRENKFFQGPATPGNLAAFLPPGVKPSQAMRLMVGDLPLSPGPPSRLKAEAGDYLLEWLNSDGSPQERLWVTADQLQPRKEEWYGADGRLAFSAELAEFDRLAPGRPQQVKLVTAGSQVDLRLTYKEFTPNPSLTQGDLALPKPPGAAVQPLRP</sequence>
<gene>
    <name evidence="3" type="ORF">ENW96_11435</name>
</gene>
<reference evidence="3" key="1">
    <citation type="journal article" date="2020" name="mSystems">
        <title>Genome- and Community-Level Interaction Insights into Carbon Utilization and Element Cycling Functions of Hydrothermarchaeota in Hydrothermal Sediment.</title>
        <authorList>
            <person name="Zhou Z."/>
            <person name="Liu Y."/>
            <person name="Xu W."/>
            <person name="Pan J."/>
            <person name="Luo Z.H."/>
            <person name="Li M."/>
        </authorList>
    </citation>
    <scope>NUCLEOTIDE SEQUENCE [LARGE SCALE GENOMIC DNA]</scope>
    <source>
        <strain evidence="3">SpSt-897</strain>
    </source>
</reference>
<dbReference type="InterPro" id="IPR029046">
    <property type="entry name" value="LolA/LolB/LppX"/>
</dbReference>
<evidence type="ECO:0000313" key="3">
    <source>
        <dbReference type="EMBL" id="HGF34976.1"/>
    </source>
</evidence>
<dbReference type="Gene3D" id="2.50.20.10">
    <property type="entry name" value="Lipoprotein localisation LolA/LolB/LppX"/>
    <property type="match status" value="1"/>
</dbReference>
<feature type="region of interest" description="Disordered" evidence="2">
    <location>
        <begin position="238"/>
        <end position="262"/>
    </location>
</feature>
<evidence type="ECO:0000256" key="2">
    <source>
        <dbReference type="SAM" id="MobiDB-lite"/>
    </source>
</evidence>
<organism evidence="3">
    <name type="scientific">Desulfobacca acetoxidans</name>
    <dbReference type="NCBI Taxonomy" id="60893"/>
    <lineage>
        <taxon>Bacteria</taxon>
        <taxon>Pseudomonadati</taxon>
        <taxon>Thermodesulfobacteriota</taxon>
        <taxon>Desulfobaccia</taxon>
        <taxon>Desulfobaccales</taxon>
        <taxon>Desulfobaccaceae</taxon>
        <taxon>Desulfobacca</taxon>
    </lineage>
</organism>